<feature type="compositionally biased region" description="Acidic residues" evidence="1">
    <location>
        <begin position="1059"/>
        <end position="1068"/>
    </location>
</feature>
<evidence type="ECO:0000256" key="1">
    <source>
        <dbReference type="SAM" id="MobiDB-lite"/>
    </source>
</evidence>
<feature type="compositionally biased region" description="Low complexity" evidence="1">
    <location>
        <begin position="1289"/>
        <end position="1309"/>
    </location>
</feature>
<name>A0ABR3FB16_9AGAR</name>
<dbReference type="EMBL" id="JBAHYK010000622">
    <property type="protein sequence ID" value="KAL0572505.1"/>
    <property type="molecule type" value="Genomic_DNA"/>
</dbReference>
<feature type="region of interest" description="Disordered" evidence="1">
    <location>
        <begin position="1199"/>
        <end position="1256"/>
    </location>
</feature>
<feature type="compositionally biased region" description="Low complexity" evidence="1">
    <location>
        <begin position="1209"/>
        <end position="1220"/>
    </location>
</feature>
<feature type="region of interest" description="Disordered" evidence="1">
    <location>
        <begin position="1051"/>
        <end position="1114"/>
    </location>
</feature>
<sequence>MLHNYDPKTHRVCYCQRQCQATPEGKVIPFSTWKKHQAAIKRGGDQPEEGEERKRRKRGTRKATSDILSSQASGSHTTEPDKSQPVQHEANHQRSSNSEHPEEEAGPLSPPLFDDIIHNEDTPMQEPPLAPAADKDDLNHITDEFALFNVDEEDRMPISLDDLKENEETLEGVRLYNYEAEKQQWTEDEFESFQNPTEEEWCSDNHDITFSLQCYLSMAGRCLEDVYKMFRQLVLKRFPDCKMLSYEQVQTRLRILMGVLPLHFDMYCAEPRYTTPDSLVPRRQFTTVPLGPQLQARWKSPDSVVKLRDRLIKTEPLLRQYAAGGVQSFNDIYCGTEYLDLVSSGKLGKNDMLIAVSMDGAQLYRDKESDTWFGIATILDLPGKIRHKKENVLPLFTIGGPNPPKDYDSFLFPIFAHLSACQKNGIRMWNAQERTSFVSHPWLGFGLADMVGMAELSGSVGHHGRNGCRLMCPMPRRHKPGVGTYYPAMLQPNGDNLPKASRHDDIDINAIRMRTPAEYKEQLCYVLSSKTTHEFEDRCKETGLRKRSIVSALPKAIPAPKSLPADVMHLFYNISQLLSSSWRGAMDHATEDQPANWVFAVLLDKEEWAEHGQQVADARRYIPVCLEDRTPRNPAEKINSGYKIVEYLTYIFGFCPALLYGLLPSPFYEHFCKLVFAARILNKRQIEQHELAGAHKAFLEWVTEYELLYVNREMKRLHLIRPCVHALVHLVVELLRLGSLLELSQHTMECTIGNLVKELRLHSNPYENLSQRITERARINALHAIAPGLFLDDPDSKLLRNSIDVGDQYVLLCPREDHNMDPEVLDAFREFARHQKWRIEMSKFGLTVSRFSRLLLPNGQIARSWWHERKHPDEEVRRARNIKFLLNGGHRFAEVLYFFLVKNGDIRYTLAAVKTFLLPNPDLLDKSYNTLWNYFQMMQHQAIMNFNIQAITEEQLRLSGNMVYFGLQQGIQGLRKRIDDLQTELIKQNTMVTATATPTGFPSAGSALSMASTGPRIVLQKSEYPNVKHWDRIENDKSQLAIIKVTSIDNTDMQGSTMDNEDDNESSDSESKSDSTSDMCANPESGKRKRKKSAANGKKSQSKKGRNAGVPAYLEDENGKTVTISMKKRVYSDAKGYWNDTIQDITKAPPNWTNAGAKLRDGFRDILEDKHPFLRLCSDQWKVEEVWKRQYHSWLNNRLKRQSKKAKLSESSENPESSPPGEAAVDAPLLEAAPANSDKGKAKAVDAPSMPENARLSSKNQLDPLLAGIQIDVQALSDKLSANQTSTTSLISTSVSASSKSTSTSTSSKTKTKNQTATPAKTQPVVFTCFKTLREAVEGLPQAVPTAKKNGPLGKYSGKPAAQTAGCTDDALVWESGWDTELTVLIPADIEKVCGLVVQGKYGLIGLVQVMEHLVRDRKVPECLLEMKVQHLLSAIDQVKGALVMNTKTPSSNSAAAAPPPATPNDSGSMAPAPNTSTARPKGTRGARGTWAIPKLVCAKWECAAEWKMEEKNKGRSRNEFESDWDAIISKDEGRFKIYKTRADKKLAQMRPPKK</sequence>
<keyword evidence="3" id="KW-1185">Reference proteome</keyword>
<reference evidence="2 3" key="1">
    <citation type="submission" date="2024-02" db="EMBL/GenBank/DDBJ databases">
        <title>A draft genome for the cacao thread blight pathogen Marasmius crinis-equi.</title>
        <authorList>
            <person name="Cohen S.P."/>
            <person name="Baruah I.K."/>
            <person name="Amoako-Attah I."/>
            <person name="Bukari Y."/>
            <person name="Meinhardt L.W."/>
            <person name="Bailey B.A."/>
        </authorList>
    </citation>
    <scope>NUCLEOTIDE SEQUENCE [LARGE SCALE GENOMIC DNA]</scope>
    <source>
        <strain evidence="2 3">GH-76</strain>
    </source>
</reference>
<feature type="compositionally biased region" description="Polar residues" evidence="1">
    <location>
        <begin position="66"/>
        <end position="77"/>
    </location>
</feature>
<gene>
    <name evidence="2" type="ORF">V5O48_009458</name>
</gene>
<feature type="region of interest" description="Disordered" evidence="1">
    <location>
        <begin position="30"/>
        <end position="135"/>
    </location>
</feature>
<evidence type="ECO:0000313" key="3">
    <source>
        <dbReference type="Proteomes" id="UP001465976"/>
    </source>
</evidence>
<feature type="region of interest" description="Disordered" evidence="1">
    <location>
        <begin position="1449"/>
        <end position="1487"/>
    </location>
</feature>
<feature type="compositionally biased region" description="Basic and acidic residues" evidence="1">
    <location>
        <begin position="89"/>
        <end position="100"/>
    </location>
</feature>
<organism evidence="2 3">
    <name type="scientific">Marasmius crinis-equi</name>
    <dbReference type="NCBI Taxonomy" id="585013"/>
    <lineage>
        <taxon>Eukaryota</taxon>
        <taxon>Fungi</taxon>
        <taxon>Dikarya</taxon>
        <taxon>Basidiomycota</taxon>
        <taxon>Agaricomycotina</taxon>
        <taxon>Agaricomycetes</taxon>
        <taxon>Agaricomycetidae</taxon>
        <taxon>Agaricales</taxon>
        <taxon>Marasmiineae</taxon>
        <taxon>Marasmiaceae</taxon>
        <taxon>Marasmius</taxon>
    </lineage>
</organism>
<dbReference type="Proteomes" id="UP001465976">
    <property type="component" value="Unassembled WGS sequence"/>
</dbReference>
<proteinExistence type="predicted"/>
<feature type="region of interest" description="Disordered" evidence="1">
    <location>
        <begin position="1289"/>
        <end position="1318"/>
    </location>
</feature>
<accession>A0ABR3FB16</accession>
<protein>
    <submittedName>
        <fullName evidence="2">Uncharacterized protein</fullName>
    </submittedName>
</protein>
<comment type="caution">
    <text evidence="2">The sequence shown here is derived from an EMBL/GenBank/DDBJ whole genome shotgun (WGS) entry which is preliminary data.</text>
</comment>
<evidence type="ECO:0000313" key="2">
    <source>
        <dbReference type="EMBL" id="KAL0572505.1"/>
    </source>
</evidence>